<dbReference type="SUPFAM" id="SSF53067">
    <property type="entry name" value="Actin-like ATPase domain"/>
    <property type="match status" value="2"/>
</dbReference>
<dbReference type="PANTHER" id="PTHR43095:SF2">
    <property type="entry name" value="GLUCONOKINASE"/>
    <property type="match status" value="1"/>
</dbReference>
<comment type="similarity">
    <text evidence="1">Belongs to the FGGY kinase family.</text>
</comment>
<comment type="caution">
    <text evidence="6">The sequence shown here is derived from an EMBL/GenBank/DDBJ whole genome shotgun (WGS) entry which is preliminary data.</text>
</comment>
<evidence type="ECO:0000313" key="6">
    <source>
        <dbReference type="EMBL" id="TLQ48951.1"/>
    </source>
</evidence>
<dbReference type="AlphaFoldDB" id="A0A5R9EF77"/>
<evidence type="ECO:0000259" key="5">
    <source>
        <dbReference type="Pfam" id="PF02782"/>
    </source>
</evidence>
<dbReference type="InterPro" id="IPR018485">
    <property type="entry name" value="FGGY_C"/>
</dbReference>
<dbReference type="GO" id="GO:0016301">
    <property type="term" value="F:kinase activity"/>
    <property type="evidence" value="ECO:0007669"/>
    <property type="project" value="UniProtKB-KW"/>
</dbReference>
<dbReference type="InterPro" id="IPR018484">
    <property type="entry name" value="FGGY_N"/>
</dbReference>
<protein>
    <recommendedName>
        <fullName evidence="8">Gluconokinase</fullName>
    </recommendedName>
</protein>
<dbReference type="Pfam" id="PF00370">
    <property type="entry name" value="FGGY_N"/>
    <property type="match status" value="1"/>
</dbReference>
<name>A0A5R9EF77_9LACT</name>
<keyword evidence="3" id="KW-0418">Kinase</keyword>
<keyword evidence="2" id="KW-0808">Transferase</keyword>
<accession>A0A5R9EF77</accession>
<dbReference type="Pfam" id="PF02782">
    <property type="entry name" value="FGGY_C"/>
    <property type="match status" value="1"/>
</dbReference>
<dbReference type="InterPro" id="IPR043129">
    <property type="entry name" value="ATPase_NBD"/>
</dbReference>
<evidence type="ECO:0008006" key="8">
    <source>
        <dbReference type="Google" id="ProtNLM"/>
    </source>
</evidence>
<gene>
    <name evidence="6" type="ORF">FEZ33_02635</name>
</gene>
<dbReference type="Proteomes" id="UP000306420">
    <property type="component" value="Unassembled WGS sequence"/>
</dbReference>
<dbReference type="GO" id="GO:0005975">
    <property type="term" value="P:carbohydrate metabolic process"/>
    <property type="evidence" value="ECO:0007669"/>
    <property type="project" value="InterPro"/>
</dbReference>
<sequence length="431" mass="48138">MMNHIASIDVGTTNIKINLFNKGHEVVGAVKYPQLKIHSTNDIFEMDLDEIWEHILDGLNKLIERHQVGQLEIILTTAMHSVQLMEYDFNLVGSVITWADKRGVKALEDMTAKQLEDQYERTGTPNHSMNPYFKLMDLRDLIEEDIVVGSLKDVLFHRLTGEWVLDLSNASSSGLLNLDTLTWDKESLNTLGIDAEKQLPRIEAVNYNVPALSSLFDIEATVSVGTSDGISSNYVFRDLPNAADLSIGTSHAVRVVHKSPQLNNAYQNFSYAIDPDHYLIGLPSNNGADVLSWTNRVFNSTFEELNTVAGLRPATDSVFVPYLNGERAPIWNEFATGNLYDLTRVSTRESVLFSIMLGMIFNIKHNVELLEELVEFDSIGLVGGITKLESFSQLLADVLGYTLYIPVVENAETLGSIAVVKGMPFENEYDM</sequence>
<evidence type="ECO:0000313" key="7">
    <source>
        <dbReference type="Proteomes" id="UP000306420"/>
    </source>
</evidence>
<dbReference type="EMBL" id="VBSP01000005">
    <property type="protein sequence ID" value="TLQ48951.1"/>
    <property type="molecule type" value="Genomic_DNA"/>
</dbReference>
<dbReference type="OrthoDB" id="9805576at2"/>
<dbReference type="InterPro" id="IPR000577">
    <property type="entry name" value="Carb_kinase_FGGY"/>
</dbReference>
<proteinExistence type="inferred from homology"/>
<reference evidence="6 7" key="1">
    <citation type="submission" date="2019-05" db="EMBL/GenBank/DDBJ databases">
        <title>The metagenome of a microbial culture collection derived from dairy environment covers the genomic content of the human microbiome.</title>
        <authorList>
            <person name="Roder T."/>
            <person name="Wuthrich D."/>
            <person name="Sattari Z."/>
            <person name="Von Ah U."/>
            <person name="Bar C."/>
            <person name="Ronchi F."/>
            <person name="Macpherson A.J."/>
            <person name="Ganal-Vonarburg S.C."/>
            <person name="Bruggmann R."/>
            <person name="Vergeres G."/>
        </authorList>
    </citation>
    <scope>NUCLEOTIDE SEQUENCE [LARGE SCALE GENOMIC DNA]</scope>
    <source>
        <strain evidence="6 7">FAM 24227</strain>
    </source>
</reference>
<feature type="domain" description="Carbohydrate kinase FGGY N-terminal" evidence="4">
    <location>
        <begin position="6"/>
        <end position="203"/>
    </location>
</feature>
<dbReference type="Gene3D" id="3.30.420.40">
    <property type="match status" value="2"/>
</dbReference>
<evidence type="ECO:0000256" key="2">
    <source>
        <dbReference type="ARBA" id="ARBA00022679"/>
    </source>
</evidence>
<evidence type="ECO:0000256" key="1">
    <source>
        <dbReference type="ARBA" id="ARBA00009156"/>
    </source>
</evidence>
<feature type="domain" description="Carbohydrate kinase FGGY C-terminal" evidence="5">
    <location>
        <begin position="245"/>
        <end position="418"/>
    </location>
</feature>
<dbReference type="PANTHER" id="PTHR43095">
    <property type="entry name" value="SUGAR KINASE"/>
    <property type="match status" value="1"/>
</dbReference>
<organism evidence="6 7">
    <name type="scientific">Ruoffia tabacinasalis</name>
    <dbReference type="NCBI Taxonomy" id="87458"/>
    <lineage>
        <taxon>Bacteria</taxon>
        <taxon>Bacillati</taxon>
        <taxon>Bacillota</taxon>
        <taxon>Bacilli</taxon>
        <taxon>Lactobacillales</taxon>
        <taxon>Aerococcaceae</taxon>
        <taxon>Ruoffia</taxon>
    </lineage>
</organism>
<evidence type="ECO:0000256" key="3">
    <source>
        <dbReference type="ARBA" id="ARBA00022777"/>
    </source>
</evidence>
<dbReference type="InterPro" id="IPR050406">
    <property type="entry name" value="FGGY_Carb_Kinase"/>
</dbReference>
<dbReference type="PIRSF" id="PIRSF000538">
    <property type="entry name" value="GlpK"/>
    <property type="match status" value="1"/>
</dbReference>
<evidence type="ECO:0000259" key="4">
    <source>
        <dbReference type="Pfam" id="PF00370"/>
    </source>
</evidence>